<protein>
    <submittedName>
        <fullName evidence="1">Uncharacterized protein</fullName>
    </submittedName>
</protein>
<proteinExistence type="predicted"/>
<evidence type="ECO:0000313" key="2">
    <source>
        <dbReference type="Proteomes" id="UP001054884"/>
    </source>
</evidence>
<reference evidence="1 2" key="1">
    <citation type="journal article" date="2022" name="J. Dairy Sci.">
        <title>Genetic diversity of Lactobacillus delbrueckii isolated from raw milk in Hokkaido, Japan.</title>
        <authorList>
            <person name="Tsuchihashi H."/>
            <person name="Ichikawa A."/>
            <person name="Takeda M."/>
            <person name="Koizumi A."/>
            <person name="Mizoguchi C."/>
            <person name="Ishida T."/>
            <person name="Kimura K."/>
        </authorList>
    </citation>
    <scope>NUCLEOTIDE SEQUENCE [LARGE SCALE GENOMIC DNA]</scope>
    <source>
        <strain evidence="1 2">ME-791</strain>
    </source>
</reference>
<accession>A0ABD0AF23</accession>
<dbReference type="RefSeq" id="WP_231523217.1">
    <property type="nucleotide sequence ID" value="NZ_BNHQ01000015.1"/>
</dbReference>
<dbReference type="AlphaFoldDB" id="A0ABD0AF23"/>
<evidence type="ECO:0000313" key="1">
    <source>
        <dbReference type="EMBL" id="GHN33600.1"/>
    </source>
</evidence>
<organism evidence="1 2">
    <name type="scientific">Lactobacillus delbrueckii</name>
    <dbReference type="NCBI Taxonomy" id="1584"/>
    <lineage>
        <taxon>Bacteria</taxon>
        <taxon>Bacillati</taxon>
        <taxon>Bacillota</taxon>
        <taxon>Bacilli</taxon>
        <taxon>Lactobacillales</taxon>
        <taxon>Lactobacillaceae</taxon>
        <taxon>Lactobacillus</taxon>
    </lineage>
</organism>
<dbReference type="EMBL" id="BNHY01000011">
    <property type="protein sequence ID" value="GHN33600.1"/>
    <property type="molecule type" value="Genomic_DNA"/>
</dbReference>
<gene>
    <name evidence="1" type="ORF">ME791_07520</name>
</gene>
<sequence>MMFQKRLGNDEIRQRFAKKAGHWQVVYPSIDEIEILKSRATVKCLDCGQETDVDLANFIGRDFLKRGCSNCKMLKAQKEHVAAIEKKTQDLGYEIEDMKMSSSEIRLVVKHLACDHKHLIKRGVLWSRSKSDAYLCPVCLNGNVLEGLWDLREQLLASGITAREISKRCYYSEGVVAQMLRGVGNHLPYTEYEIKKVVKEMLEEVNEGDAKDE</sequence>
<dbReference type="Proteomes" id="UP001054884">
    <property type="component" value="Unassembled WGS sequence"/>
</dbReference>
<comment type="caution">
    <text evidence="1">The sequence shown here is derived from an EMBL/GenBank/DDBJ whole genome shotgun (WGS) entry which is preliminary data.</text>
</comment>
<name>A0ABD0AF23_9LACO</name>